<proteinExistence type="predicted"/>
<sequence>MPKFLTAPLLAIAVLSTLTLSGCGFALRGTGESLQIAPAYQTVQLSLDDSQENLHLKRAMTKHLELMHLKTGLSTNQIRVDNLRFRRYELVGTLTEIRLVLSADVKITVGTKTTTAPMQVEQSYQYNEASVVTLDQQGEESRGWLYDQLGERIAERYRAMAR</sequence>
<organism evidence="1 2">
    <name type="scientific">Moraxella lacunata</name>
    <dbReference type="NCBI Taxonomy" id="477"/>
    <lineage>
        <taxon>Bacteria</taxon>
        <taxon>Pseudomonadati</taxon>
        <taxon>Pseudomonadota</taxon>
        <taxon>Gammaproteobacteria</taxon>
        <taxon>Moraxellales</taxon>
        <taxon>Moraxellaceae</taxon>
        <taxon>Moraxella</taxon>
    </lineage>
</organism>
<dbReference type="PROSITE" id="PS51257">
    <property type="entry name" value="PROKAR_LIPOPROTEIN"/>
    <property type="match status" value="1"/>
</dbReference>
<dbReference type="Proteomes" id="UP000092607">
    <property type="component" value="Unassembled WGS sequence"/>
</dbReference>
<dbReference type="RefSeq" id="WP_065256064.1">
    <property type="nucleotide sequence ID" value="NZ_LZDR01000060.1"/>
</dbReference>
<name>A0A1B8Q3S9_MORLA</name>
<protein>
    <recommendedName>
        <fullName evidence="3">LPS-assembly lipoprotein LptE</fullName>
    </recommendedName>
</protein>
<comment type="caution">
    <text evidence="1">The sequence shown here is derived from an EMBL/GenBank/DDBJ whole genome shotgun (WGS) entry which is preliminary data.</text>
</comment>
<accession>A0A1B8Q3S9</accession>
<gene>
    <name evidence="1" type="ORF">A9309_05405</name>
</gene>
<evidence type="ECO:0000313" key="2">
    <source>
        <dbReference type="Proteomes" id="UP000092607"/>
    </source>
</evidence>
<evidence type="ECO:0000313" key="1">
    <source>
        <dbReference type="EMBL" id="OBX63973.1"/>
    </source>
</evidence>
<evidence type="ECO:0008006" key="3">
    <source>
        <dbReference type="Google" id="ProtNLM"/>
    </source>
</evidence>
<dbReference type="EMBL" id="LZMS01000047">
    <property type="protein sequence ID" value="OBX63973.1"/>
    <property type="molecule type" value="Genomic_DNA"/>
</dbReference>
<dbReference type="AlphaFoldDB" id="A0A1B8Q3S9"/>
<reference evidence="1 2" key="1">
    <citation type="submission" date="2016-06" db="EMBL/GenBank/DDBJ databases">
        <title>Draft genome of Moraxella lacunata CCUG 57757A.</title>
        <authorList>
            <person name="Salva-Serra F."/>
            <person name="Engstrom-Jakobsson H."/>
            <person name="Thorell K."/>
            <person name="Gonzales-Siles L."/>
            <person name="Karlsson R."/>
            <person name="Boulund F."/>
            <person name="Engstrand L."/>
            <person name="Kristiansson E."/>
            <person name="Moore E."/>
        </authorList>
    </citation>
    <scope>NUCLEOTIDE SEQUENCE [LARGE SCALE GENOMIC DNA]</scope>
    <source>
        <strain evidence="1 2">CCUG 57757A</strain>
    </source>
</reference>
<dbReference type="Gene3D" id="3.30.160.150">
    <property type="entry name" value="Lipoprotein like domain"/>
    <property type="match status" value="1"/>
</dbReference>